<gene>
    <name evidence="1" type="ORF">V1517DRAFT_350296</name>
</gene>
<dbReference type="EMBL" id="MU970038">
    <property type="protein sequence ID" value="KAK9325742.1"/>
    <property type="molecule type" value="Genomic_DNA"/>
</dbReference>
<name>A0ACC3TX26_9ASCO</name>
<evidence type="ECO:0000313" key="1">
    <source>
        <dbReference type="EMBL" id="KAK9325742.1"/>
    </source>
</evidence>
<dbReference type="Proteomes" id="UP001489719">
    <property type="component" value="Unassembled WGS sequence"/>
</dbReference>
<proteinExistence type="predicted"/>
<organism evidence="1 2">
    <name type="scientific">Lipomyces orientalis</name>
    <dbReference type="NCBI Taxonomy" id="1233043"/>
    <lineage>
        <taxon>Eukaryota</taxon>
        <taxon>Fungi</taxon>
        <taxon>Dikarya</taxon>
        <taxon>Ascomycota</taxon>
        <taxon>Saccharomycotina</taxon>
        <taxon>Lipomycetes</taxon>
        <taxon>Lipomycetales</taxon>
        <taxon>Lipomycetaceae</taxon>
        <taxon>Lipomyces</taxon>
    </lineage>
</organism>
<keyword evidence="2" id="KW-1185">Reference proteome</keyword>
<comment type="caution">
    <text evidence="1">The sequence shown here is derived from an EMBL/GenBank/DDBJ whole genome shotgun (WGS) entry which is preliminary data.</text>
</comment>
<evidence type="ECO:0000313" key="2">
    <source>
        <dbReference type="Proteomes" id="UP001489719"/>
    </source>
</evidence>
<sequence length="215" mass="24162">MDSHERQTIAGQAIYTKLVSNWWIWKCPTPIILTYYDRHMSDNHLDVGVGTGYYLVRAKYPSANPRIVLFDLNSNALEHTMNRIARFAPESHQVDVLEPISLKGHAKFDSVGINYLLHCLPGVGISGKSCVFDHLRETMNDDAVLFGATILGRELPRSWVAKKLIAIYNSKGVFSNRDDGLVDLKGELEKRFRDVDIEDFGCVATFSACDLLAKS</sequence>
<reference evidence="2" key="1">
    <citation type="journal article" date="2024" name="Front. Bioeng. Biotechnol.">
        <title>Genome-scale model development and genomic sequencing of the oleaginous clade Lipomyces.</title>
        <authorList>
            <person name="Czajka J.J."/>
            <person name="Han Y."/>
            <person name="Kim J."/>
            <person name="Mondo S.J."/>
            <person name="Hofstad B.A."/>
            <person name="Robles A."/>
            <person name="Haridas S."/>
            <person name="Riley R."/>
            <person name="LaButti K."/>
            <person name="Pangilinan J."/>
            <person name="Andreopoulos W."/>
            <person name="Lipzen A."/>
            <person name="Yan J."/>
            <person name="Wang M."/>
            <person name="Ng V."/>
            <person name="Grigoriev I.V."/>
            <person name="Spatafora J.W."/>
            <person name="Magnuson J.K."/>
            <person name="Baker S.E."/>
            <person name="Pomraning K.R."/>
        </authorList>
    </citation>
    <scope>NUCLEOTIDE SEQUENCE [LARGE SCALE GENOMIC DNA]</scope>
    <source>
        <strain evidence="2">CBS 10300</strain>
    </source>
</reference>
<accession>A0ACC3TX26</accession>
<protein>
    <submittedName>
        <fullName evidence="1">Uncharacterized protein</fullName>
    </submittedName>
</protein>